<evidence type="ECO:0000256" key="1">
    <source>
        <dbReference type="SAM" id="MobiDB-lite"/>
    </source>
</evidence>
<proteinExistence type="predicted"/>
<feature type="region of interest" description="Disordered" evidence="1">
    <location>
        <begin position="1"/>
        <end position="106"/>
    </location>
</feature>
<evidence type="ECO:0008006" key="4">
    <source>
        <dbReference type="Google" id="ProtNLM"/>
    </source>
</evidence>
<dbReference type="Proteomes" id="UP000326759">
    <property type="component" value="Unassembled WGS sequence"/>
</dbReference>
<protein>
    <recommendedName>
        <fullName evidence="4">CWF19-like protein 2</fullName>
    </recommendedName>
</protein>
<keyword evidence="3" id="KW-1185">Reference proteome</keyword>
<name>A0A5N5T5T9_9CRUS</name>
<comment type="caution">
    <text evidence="2">The sequence shown here is derived from an EMBL/GenBank/DDBJ whole genome shotgun (WGS) entry which is preliminary data.</text>
</comment>
<feature type="compositionally biased region" description="Basic and acidic residues" evidence="1">
    <location>
        <begin position="12"/>
        <end position="49"/>
    </location>
</feature>
<organism evidence="2 3">
    <name type="scientific">Armadillidium nasatum</name>
    <dbReference type="NCBI Taxonomy" id="96803"/>
    <lineage>
        <taxon>Eukaryota</taxon>
        <taxon>Metazoa</taxon>
        <taxon>Ecdysozoa</taxon>
        <taxon>Arthropoda</taxon>
        <taxon>Crustacea</taxon>
        <taxon>Multicrustacea</taxon>
        <taxon>Malacostraca</taxon>
        <taxon>Eumalacostraca</taxon>
        <taxon>Peracarida</taxon>
        <taxon>Isopoda</taxon>
        <taxon>Oniscidea</taxon>
        <taxon>Crinocheta</taxon>
        <taxon>Armadillidiidae</taxon>
        <taxon>Armadillidium</taxon>
    </lineage>
</organism>
<dbReference type="AlphaFoldDB" id="A0A5N5T5T9"/>
<accession>A0A5N5T5T9</accession>
<reference evidence="2 3" key="1">
    <citation type="journal article" date="2019" name="PLoS Biol.">
        <title>Sex chromosomes control vertical transmission of feminizing Wolbachia symbionts in an isopod.</title>
        <authorList>
            <person name="Becking T."/>
            <person name="Chebbi M.A."/>
            <person name="Giraud I."/>
            <person name="Moumen B."/>
            <person name="Laverre T."/>
            <person name="Caubet Y."/>
            <person name="Peccoud J."/>
            <person name="Gilbert C."/>
            <person name="Cordaux R."/>
        </authorList>
    </citation>
    <scope>NUCLEOTIDE SEQUENCE [LARGE SCALE GENOMIC DNA]</scope>
    <source>
        <strain evidence="2">ANa2</strain>
        <tissue evidence="2">Whole body excluding digestive tract and cuticle</tissue>
    </source>
</reference>
<feature type="compositionally biased region" description="Basic residues" evidence="1">
    <location>
        <begin position="63"/>
        <end position="94"/>
    </location>
</feature>
<evidence type="ECO:0000313" key="2">
    <source>
        <dbReference type="EMBL" id="KAB7501499.1"/>
    </source>
</evidence>
<feature type="compositionally biased region" description="Polar residues" evidence="1">
    <location>
        <begin position="1"/>
        <end position="11"/>
    </location>
</feature>
<gene>
    <name evidence="2" type="ORF">Anas_09001</name>
</gene>
<feature type="compositionally biased region" description="Low complexity" evidence="1">
    <location>
        <begin position="95"/>
        <end position="106"/>
    </location>
</feature>
<evidence type="ECO:0000313" key="3">
    <source>
        <dbReference type="Proteomes" id="UP000326759"/>
    </source>
</evidence>
<sequence>MSLINFQSSTELKNKKQFEREARQSILDKAKEDYERKERREKEAHERGETTWMLPSVEDKINPKKKKKKKHGKDKKRKKEKKEKKEKKKRKRSRSSSSSSSSSLHL</sequence>
<dbReference type="EMBL" id="SEYY01010458">
    <property type="protein sequence ID" value="KAB7501499.1"/>
    <property type="molecule type" value="Genomic_DNA"/>
</dbReference>